<feature type="transmembrane region" description="Helical" evidence="6">
    <location>
        <begin position="12"/>
        <end position="28"/>
    </location>
</feature>
<keyword evidence="5 6" id="KW-0472">Membrane</keyword>
<evidence type="ECO:0000259" key="7">
    <source>
        <dbReference type="Pfam" id="PF10035"/>
    </source>
</evidence>
<dbReference type="PANTHER" id="PTHR33545">
    <property type="entry name" value="UPF0750 MEMBRANE PROTEIN YITT-RELATED"/>
    <property type="match status" value="1"/>
</dbReference>
<evidence type="ECO:0000313" key="8">
    <source>
        <dbReference type="EMBL" id="AEB13100.1"/>
    </source>
</evidence>
<feature type="transmembrane region" description="Helical" evidence="6">
    <location>
        <begin position="34"/>
        <end position="52"/>
    </location>
</feature>
<dbReference type="Proteomes" id="UP000006852">
    <property type="component" value="Chromosome"/>
</dbReference>
<proteinExistence type="predicted"/>
<dbReference type="RefSeq" id="WP_013700411.1">
    <property type="nucleotide sequence ID" value="NC_015385.1"/>
</dbReference>
<organism evidence="8 9">
    <name type="scientific">Treponema succinifaciens (strain ATCC 33096 / DSM 2489 / 6091)</name>
    <dbReference type="NCBI Taxonomy" id="869209"/>
    <lineage>
        <taxon>Bacteria</taxon>
        <taxon>Pseudomonadati</taxon>
        <taxon>Spirochaetota</taxon>
        <taxon>Spirochaetia</taxon>
        <taxon>Spirochaetales</taxon>
        <taxon>Treponemataceae</taxon>
        <taxon>Treponema</taxon>
    </lineage>
</organism>
<dbReference type="Gene3D" id="3.30.70.120">
    <property type="match status" value="1"/>
</dbReference>
<accession>F2NUZ6</accession>
<reference evidence="8 9" key="1">
    <citation type="journal article" date="2011" name="Stand. Genomic Sci.">
        <title>Complete genome sequence of Treponema succinifaciens type strain (6091).</title>
        <authorList>
            <person name="Han C."/>
            <person name="Gronow S."/>
            <person name="Teshima H."/>
            <person name="Lapidus A."/>
            <person name="Nolan M."/>
            <person name="Lucas S."/>
            <person name="Hammon N."/>
            <person name="Deshpande S."/>
            <person name="Cheng J.F."/>
            <person name="Zeytun A."/>
            <person name="Tapia R."/>
            <person name="Goodwin L."/>
            <person name="Pitluck S."/>
            <person name="Liolios K."/>
            <person name="Pagani I."/>
            <person name="Ivanova N."/>
            <person name="Mavromatis K."/>
            <person name="Mikhailova N."/>
            <person name="Huntemann M."/>
            <person name="Pati A."/>
            <person name="Chen A."/>
            <person name="Palaniappan K."/>
            <person name="Land M."/>
            <person name="Hauser L."/>
            <person name="Brambilla E.M."/>
            <person name="Rohde M."/>
            <person name="Goker M."/>
            <person name="Woyke T."/>
            <person name="Bristow J."/>
            <person name="Eisen J.A."/>
            <person name="Markowitz V."/>
            <person name="Hugenholtz P."/>
            <person name="Kyrpides N.C."/>
            <person name="Klenk H.P."/>
            <person name="Detter J.C."/>
        </authorList>
    </citation>
    <scope>NUCLEOTIDE SEQUENCE [LARGE SCALE GENOMIC DNA]</scope>
    <source>
        <strain evidence="9">ATCC 33096 / DSM 2489 / 6091</strain>
    </source>
</reference>
<dbReference type="GeneID" id="302997376"/>
<dbReference type="AlphaFoldDB" id="F2NUZ6"/>
<keyword evidence="2" id="KW-1003">Cell membrane</keyword>
<evidence type="ECO:0000256" key="1">
    <source>
        <dbReference type="ARBA" id="ARBA00004651"/>
    </source>
</evidence>
<keyword evidence="3 6" id="KW-0812">Transmembrane</keyword>
<dbReference type="eggNOG" id="COG1284">
    <property type="taxonomic scope" value="Bacteria"/>
</dbReference>
<dbReference type="PANTHER" id="PTHR33545:SF5">
    <property type="entry name" value="UPF0750 MEMBRANE PROTEIN YITT"/>
    <property type="match status" value="1"/>
</dbReference>
<dbReference type="Pfam" id="PF02588">
    <property type="entry name" value="YitT_membrane"/>
    <property type="match status" value="1"/>
</dbReference>
<feature type="transmembrane region" description="Helical" evidence="6">
    <location>
        <begin position="159"/>
        <end position="180"/>
    </location>
</feature>
<keyword evidence="9" id="KW-1185">Reference proteome</keyword>
<dbReference type="EMBL" id="CP002631">
    <property type="protein sequence ID" value="AEB13100.1"/>
    <property type="molecule type" value="Genomic_DNA"/>
</dbReference>
<name>F2NUZ6_TRES6</name>
<dbReference type="KEGG" id="tsu:Tresu_0134"/>
<evidence type="ECO:0000256" key="6">
    <source>
        <dbReference type="SAM" id="Phobius"/>
    </source>
</evidence>
<protein>
    <recommendedName>
        <fullName evidence="7">DUF2179 domain-containing protein</fullName>
    </recommendedName>
</protein>
<feature type="domain" description="DUF2179" evidence="7">
    <location>
        <begin position="230"/>
        <end position="283"/>
    </location>
</feature>
<dbReference type="InterPro" id="IPR003740">
    <property type="entry name" value="YitT"/>
</dbReference>
<sequence>MISVTTIIPTPSTFKRVILVIAGAVIFSMNLNSFAYAAELFPGGFAGISLLIQRAFLKFFNVKIPYTVLYFALNAVPVFISFKYIGKKFTIFSLLMIAVSSFLTDFIPSIRITDDLLLCSIFGGILNGLAITCCLYADATSGGTDFIAIYFSEKKGMDMWNMIFGMNICVLVVAGILFGWDKALYSIIFQFSSTQILNELYRRYQKITLLIITEKPDEMYQVVKNSTNHDATKFIGTGCYKNSEKTMLYTVVSADELGPLSRELKKCDSAAFINVLKTKEIFGRFFTRSKD</sequence>
<dbReference type="HOGENOM" id="CLU_063199_1_0_12"/>
<dbReference type="CDD" id="cd16380">
    <property type="entry name" value="YitT_C"/>
    <property type="match status" value="1"/>
</dbReference>
<comment type="subcellular location">
    <subcellularLocation>
        <location evidence="1">Cell membrane</location>
        <topology evidence="1">Multi-pass membrane protein</topology>
    </subcellularLocation>
</comment>
<dbReference type="InterPro" id="IPR015867">
    <property type="entry name" value="N-reg_PII/ATP_PRibTrfase_C"/>
</dbReference>
<feature type="transmembrane region" description="Helical" evidence="6">
    <location>
        <begin position="64"/>
        <end position="85"/>
    </location>
</feature>
<evidence type="ECO:0000256" key="2">
    <source>
        <dbReference type="ARBA" id="ARBA00022475"/>
    </source>
</evidence>
<dbReference type="PIRSF" id="PIRSF006483">
    <property type="entry name" value="Membrane_protein_YitT"/>
    <property type="match status" value="1"/>
</dbReference>
<dbReference type="InterPro" id="IPR051461">
    <property type="entry name" value="UPF0750_membrane"/>
</dbReference>
<evidence type="ECO:0000256" key="4">
    <source>
        <dbReference type="ARBA" id="ARBA00022989"/>
    </source>
</evidence>
<feature type="transmembrane region" description="Helical" evidence="6">
    <location>
        <begin position="91"/>
        <end position="110"/>
    </location>
</feature>
<feature type="transmembrane region" description="Helical" evidence="6">
    <location>
        <begin position="117"/>
        <end position="139"/>
    </location>
</feature>
<dbReference type="GO" id="GO:0005886">
    <property type="term" value="C:plasma membrane"/>
    <property type="evidence" value="ECO:0007669"/>
    <property type="project" value="UniProtKB-SubCell"/>
</dbReference>
<evidence type="ECO:0000256" key="3">
    <source>
        <dbReference type="ARBA" id="ARBA00022692"/>
    </source>
</evidence>
<reference evidence="9" key="2">
    <citation type="submission" date="2011-04" db="EMBL/GenBank/DDBJ databases">
        <title>The complete genome of chromosome of Treponema succinifaciens DSM 2489.</title>
        <authorList>
            <person name="Lucas S."/>
            <person name="Copeland A."/>
            <person name="Lapidus A."/>
            <person name="Bruce D."/>
            <person name="Goodwin L."/>
            <person name="Pitluck S."/>
            <person name="Peters L."/>
            <person name="Kyrpides N."/>
            <person name="Mavromatis K."/>
            <person name="Ivanova N."/>
            <person name="Ovchinnikova G."/>
            <person name="Teshima H."/>
            <person name="Detter J.C."/>
            <person name="Tapia R."/>
            <person name="Han C."/>
            <person name="Land M."/>
            <person name="Hauser L."/>
            <person name="Markowitz V."/>
            <person name="Cheng J.-F."/>
            <person name="Hugenholtz P."/>
            <person name="Woyke T."/>
            <person name="Wu D."/>
            <person name="Gronow S."/>
            <person name="Wellnitz S."/>
            <person name="Brambilla E."/>
            <person name="Klenk H.-P."/>
            <person name="Eisen J.A."/>
        </authorList>
    </citation>
    <scope>NUCLEOTIDE SEQUENCE [LARGE SCALE GENOMIC DNA]</scope>
    <source>
        <strain evidence="9">ATCC 33096 / DSM 2489 / 6091</strain>
    </source>
</reference>
<keyword evidence="4 6" id="KW-1133">Transmembrane helix</keyword>
<dbReference type="InterPro" id="IPR019264">
    <property type="entry name" value="DUF2179"/>
</dbReference>
<dbReference type="OrthoDB" id="9779786at2"/>
<gene>
    <name evidence="8" type="ordered locus">Tresu_0134</name>
</gene>
<dbReference type="Pfam" id="PF10035">
    <property type="entry name" value="DUF2179"/>
    <property type="match status" value="1"/>
</dbReference>
<evidence type="ECO:0000313" key="9">
    <source>
        <dbReference type="Proteomes" id="UP000006852"/>
    </source>
</evidence>
<evidence type="ECO:0000256" key="5">
    <source>
        <dbReference type="ARBA" id="ARBA00023136"/>
    </source>
</evidence>